<comment type="caution">
    <text evidence="7">The sequence shown here is derived from an EMBL/GenBank/DDBJ whole genome shotgun (WGS) entry which is preliminary data.</text>
</comment>
<gene>
    <name evidence="7" type="primary">yvdA</name>
    <name evidence="7" type="ORF">GCM10011391_15070</name>
</gene>
<dbReference type="EC" id="4.2.1.1" evidence="2"/>
<dbReference type="Gene3D" id="3.40.1050.10">
    <property type="entry name" value="Carbonic anhydrase"/>
    <property type="match status" value="1"/>
</dbReference>
<dbReference type="RefSeq" id="WP_188691545.1">
    <property type="nucleotide sequence ID" value="NZ_BMIR01000005.1"/>
</dbReference>
<dbReference type="GO" id="GO:0008270">
    <property type="term" value="F:zinc ion binding"/>
    <property type="evidence" value="ECO:0007669"/>
    <property type="project" value="InterPro"/>
</dbReference>
<evidence type="ECO:0000256" key="1">
    <source>
        <dbReference type="ARBA" id="ARBA00006217"/>
    </source>
</evidence>
<dbReference type="CDD" id="cd03379">
    <property type="entry name" value="beta_CA_cladeD"/>
    <property type="match status" value="1"/>
</dbReference>
<accession>A0A8J2YG72</accession>
<comment type="cofactor">
    <cofactor evidence="6">
        <name>Zn(2+)</name>
        <dbReference type="ChEBI" id="CHEBI:29105"/>
    </cofactor>
    <text evidence="6">Binds 1 zinc ion per subunit.</text>
</comment>
<evidence type="ECO:0000313" key="7">
    <source>
        <dbReference type="EMBL" id="GGE37156.1"/>
    </source>
</evidence>
<evidence type="ECO:0000256" key="3">
    <source>
        <dbReference type="ARBA" id="ARBA00022723"/>
    </source>
</evidence>
<dbReference type="SMART" id="SM00947">
    <property type="entry name" value="Pro_CA"/>
    <property type="match status" value="1"/>
</dbReference>
<keyword evidence="4 6" id="KW-0862">Zinc</keyword>
<dbReference type="InterPro" id="IPR001765">
    <property type="entry name" value="Carbonic_anhydrase"/>
</dbReference>
<dbReference type="Pfam" id="PF00484">
    <property type="entry name" value="Pro_CA"/>
    <property type="match status" value="1"/>
</dbReference>
<organism evidence="7 8">
    <name type="scientific">Pullulanibacillus camelliae</name>
    <dbReference type="NCBI Taxonomy" id="1707096"/>
    <lineage>
        <taxon>Bacteria</taxon>
        <taxon>Bacillati</taxon>
        <taxon>Bacillota</taxon>
        <taxon>Bacilli</taxon>
        <taxon>Bacillales</taxon>
        <taxon>Sporolactobacillaceae</taxon>
        <taxon>Pullulanibacillus</taxon>
    </lineage>
</organism>
<reference evidence="7" key="1">
    <citation type="journal article" date="2014" name="Int. J. Syst. Evol. Microbiol.">
        <title>Complete genome sequence of Corynebacterium casei LMG S-19264T (=DSM 44701T), isolated from a smear-ripened cheese.</title>
        <authorList>
            <consortium name="US DOE Joint Genome Institute (JGI-PGF)"/>
            <person name="Walter F."/>
            <person name="Albersmeier A."/>
            <person name="Kalinowski J."/>
            <person name="Ruckert C."/>
        </authorList>
    </citation>
    <scope>NUCLEOTIDE SEQUENCE</scope>
    <source>
        <strain evidence="7">CGMCC 1.15371</strain>
    </source>
</reference>
<name>A0A8J2YG72_9BACL</name>
<evidence type="ECO:0000256" key="6">
    <source>
        <dbReference type="PIRSR" id="PIRSR601765-1"/>
    </source>
</evidence>
<feature type="binding site" evidence="6">
    <location>
        <position position="38"/>
    </location>
    <ligand>
        <name>Zn(2+)</name>
        <dbReference type="ChEBI" id="CHEBI:29105"/>
    </ligand>
</feature>
<reference evidence="7" key="2">
    <citation type="submission" date="2020-09" db="EMBL/GenBank/DDBJ databases">
        <authorList>
            <person name="Sun Q."/>
            <person name="Zhou Y."/>
        </authorList>
    </citation>
    <scope>NUCLEOTIDE SEQUENCE</scope>
    <source>
        <strain evidence="7">CGMCC 1.15371</strain>
    </source>
</reference>
<comment type="similarity">
    <text evidence="1">Belongs to the beta-class carbonic anhydrase family.</text>
</comment>
<protein>
    <recommendedName>
        <fullName evidence="2">carbonic anhydrase</fullName>
        <ecNumber evidence="2">4.2.1.1</ecNumber>
    </recommendedName>
</protein>
<evidence type="ECO:0000313" key="8">
    <source>
        <dbReference type="Proteomes" id="UP000628775"/>
    </source>
</evidence>
<dbReference type="PANTHER" id="PTHR43175">
    <property type="entry name" value="CARBONIC ANHYDRASE"/>
    <property type="match status" value="1"/>
</dbReference>
<sequence length="185" mass="20285">MAVVEDILKFNEQFVNNKGYEPYLANVLPKKKLGIVTCMDSRLIELLPQALNIKNGDAKVIKTAGAIIRDPYDSVMKSLLVAIYQLTVEEVLIIGHHGCGMDGLHGKTVLENAEKRGVKASTLSKSPEELGHWLSGFESVEESVAQSVDIVRHHPLLPENILVHGLVISPETGKLDVVSLDQQEV</sequence>
<keyword evidence="3 6" id="KW-0479">Metal-binding</keyword>
<dbReference type="PANTHER" id="PTHR43175:SF3">
    <property type="entry name" value="CARBON DISULFIDE HYDROLASE"/>
    <property type="match status" value="1"/>
</dbReference>
<keyword evidence="8" id="KW-1185">Reference proteome</keyword>
<dbReference type="EMBL" id="BMIR01000005">
    <property type="protein sequence ID" value="GGE37156.1"/>
    <property type="molecule type" value="Genomic_DNA"/>
</dbReference>
<feature type="binding site" evidence="6">
    <location>
        <position position="99"/>
    </location>
    <ligand>
        <name>Zn(2+)</name>
        <dbReference type="ChEBI" id="CHEBI:29105"/>
    </ligand>
</feature>
<evidence type="ECO:0000256" key="2">
    <source>
        <dbReference type="ARBA" id="ARBA00012925"/>
    </source>
</evidence>
<feature type="binding site" evidence="6">
    <location>
        <position position="96"/>
    </location>
    <ligand>
        <name>Zn(2+)</name>
        <dbReference type="ChEBI" id="CHEBI:29105"/>
    </ligand>
</feature>
<feature type="binding site" evidence="6">
    <location>
        <position position="40"/>
    </location>
    <ligand>
        <name>Zn(2+)</name>
        <dbReference type="ChEBI" id="CHEBI:29105"/>
    </ligand>
</feature>
<proteinExistence type="inferred from homology"/>
<dbReference type="InterPro" id="IPR036874">
    <property type="entry name" value="Carbonic_anhydrase_sf"/>
</dbReference>
<evidence type="ECO:0000256" key="4">
    <source>
        <dbReference type="ARBA" id="ARBA00022833"/>
    </source>
</evidence>
<comment type="catalytic activity">
    <reaction evidence="5">
        <text>hydrogencarbonate + H(+) = CO2 + H2O</text>
        <dbReference type="Rhea" id="RHEA:10748"/>
        <dbReference type="ChEBI" id="CHEBI:15377"/>
        <dbReference type="ChEBI" id="CHEBI:15378"/>
        <dbReference type="ChEBI" id="CHEBI:16526"/>
        <dbReference type="ChEBI" id="CHEBI:17544"/>
        <dbReference type="EC" id="4.2.1.1"/>
    </reaction>
</comment>
<evidence type="ECO:0000256" key="5">
    <source>
        <dbReference type="ARBA" id="ARBA00048348"/>
    </source>
</evidence>
<dbReference type="SUPFAM" id="SSF53056">
    <property type="entry name" value="beta-carbonic anhydrase, cab"/>
    <property type="match status" value="1"/>
</dbReference>
<dbReference type="AlphaFoldDB" id="A0A8J2YG72"/>
<dbReference type="Proteomes" id="UP000628775">
    <property type="component" value="Unassembled WGS sequence"/>
</dbReference>
<dbReference type="GO" id="GO:0004089">
    <property type="term" value="F:carbonate dehydratase activity"/>
    <property type="evidence" value="ECO:0007669"/>
    <property type="project" value="UniProtKB-EC"/>
</dbReference>